<dbReference type="PROSITE" id="PS50297">
    <property type="entry name" value="ANK_REP_REGION"/>
    <property type="match status" value="2"/>
</dbReference>
<dbReference type="OrthoDB" id="194358at2759"/>
<proteinExistence type="predicted"/>
<keyword evidence="5" id="KW-1185">Reference proteome</keyword>
<evidence type="ECO:0000256" key="3">
    <source>
        <dbReference type="PROSITE-ProRule" id="PRU00023"/>
    </source>
</evidence>
<dbReference type="PANTHER" id="PTHR24180">
    <property type="entry name" value="CYCLIN-DEPENDENT KINASE INHIBITOR 2C-RELATED"/>
    <property type="match status" value="1"/>
</dbReference>
<accession>A0A8H4RKD1</accession>
<dbReference type="InterPro" id="IPR036770">
    <property type="entry name" value="Ankyrin_rpt-contain_sf"/>
</dbReference>
<keyword evidence="1" id="KW-0677">Repeat</keyword>
<sequence>MAAAAAGPHFDHYGDADIISQSKNSGGRPRNNWTSSRRRKLVRLYILTSLTITEIQKALQSESFNPSRRDIQSRLRELLSNDYSKFHRDFRPGCDFNMRLRLEVVQRCRKACLMKCQGRFCSLPGRSLRIASAYKGSFEAFRGEPLLPSSLGSWYIPSGYPHSQIVNPYLLMLDGSMVRREIKIGYAKQKTRPANPSSVQHEDARRLQPIFPEDKIKSNIAEVKPVEHEHSITKGKIRTELGKHYTDAFMEHIDSTLSATESRRSSDVSVASLTNSMRSCEISITKQHTIRNNEFGTSVGFEPEGSALSLSQHEMAIWNDLVDENKCDTKPWLEVPYILPLRYPEVALATRTCCKMPDIGDHNFLCKYCGFTQTHHFAKLSHGRVLRRTEEINKVDHFGNTPLHCAVATGAMNLTGLRYLIDNGADINARNSFGETFMHLITCIARGEENDYINLLTLLGNLDFPFTQRDFHGRTILHVLFQRTPLPLLSTKIMHQILAIMKLDINLRDNRGYTIHRLLELDLGMRSSVAVSNEILLETAPISTELQAMRLDHKSSWVEIWEGSESPYLLSGLQQIDLEEPMDWIDSTGDTILTSLLKLPCWNDAANEHNLIHIVKEILAAGASMHTRDRNGNAPLALATKKGLRSILLLLLRAGVNPNTRNYDGTSLLSQASLCMLEATKVGDDRLYATILSCFTLLVDSGANAEPTQREEWLYNSMTFNCSID</sequence>
<dbReference type="Gene3D" id="1.25.40.20">
    <property type="entry name" value="Ankyrin repeat-containing domain"/>
    <property type="match status" value="2"/>
</dbReference>
<dbReference type="AlphaFoldDB" id="A0A8H4RKD1"/>
<evidence type="ECO:0000256" key="2">
    <source>
        <dbReference type="ARBA" id="ARBA00023043"/>
    </source>
</evidence>
<dbReference type="EMBL" id="JAAMPI010000506">
    <property type="protein sequence ID" value="KAF4630826.1"/>
    <property type="molecule type" value="Genomic_DNA"/>
</dbReference>
<reference evidence="4 5" key="1">
    <citation type="submission" date="2020-03" db="EMBL/GenBank/DDBJ databases">
        <title>Draft Genome Sequence of Cudoniella acicularis.</title>
        <authorList>
            <person name="Buettner E."/>
            <person name="Kellner H."/>
        </authorList>
    </citation>
    <scope>NUCLEOTIDE SEQUENCE [LARGE SCALE GENOMIC DNA]</scope>
    <source>
        <strain evidence="4 5">DSM 108380</strain>
    </source>
</reference>
<evidence type="ECO:0000313" key="4">
    <source>
        <dbReference type="EMBL" id="KAF4630826.1"/>
    </source>
</evidence>
<dbReference type="PROSITE" id="PS50088">
    <property type="entry name" value="ANK_REPEAT"/>
    <property type="match status" value="2"/>
</dbReference>
<dbReference type="InterPro" id="IPR002110">
    <property type="entry name" value="Ankyrin_rpt"/>
</dbReference>
<evidence type="ECO:0008006" key="6">
    <source>
        <dbReference type="Google" id="ProtNLM"/>
    </source>
</evidence>
<evidence type="ECO:0000313" key="5">
    <source>
        <dbReference type="Proteomes" id="UP000566819"/>
    </source>
</evidence>
<dbReference type="InterPro" id="IPR051637">
    <property type="entry name" value="Ank_repeat_dom-contain_49"/>
</dbReference>
<gene>
    <name evidence="4" type="ORF">G7Y89_g7308</name>
</gene>
<comment type="caution">
    <text evidence="4">The sequence shown here is derived from an EMBL/GenBank/DDBJ whole genome shotgun (WGS) entry which is preliminary data.</text>
</comment>
<dbReference type="SUPFAM" id="SSF48403">
    <property type="entry name" value="Ankyrin repeat"/>
    <property type="match status" value="1"/>
</dbReference>
<dbReference type="PANTHER" id="PTHR24180:SF45">
    <property type="entry name" value="POLY [ADP-RIBOSE] POLYMERASE TANKYRASE"/>
    <property type="match status" value="1"/>
</dbReference>
<dbReference type="SMART" id="SM00248">
    <property type="entry name" value="ANK"/>
    <property type="match status" value="4"/>
</dbReference>
<dbReference type="Pfam" id="PF00023">
    <property type="entry name" value="Ank"/>
    <property type="match status" value="1"/>
</dbReference>
<keyword evidence="2 3" id="KW-0040">ANK repeat</keyword>
<feature type="repeat" description="ANK" evidence="3">
    <location>
        <begin position="631"/>
        <end position="663"/>
    </location>
</feature>
<dbReference type="Proteomes" id="UP000566819">
    <property type="component" value="Unassembled WGS sequence"/>
</dbReference>
<evidence type="ECO:0000256" key="1">
    <source>
        <dbReference type="ARBA" id="ARBA00022737"/>
    </source>
</evidence>
<name>A0A8H4RKD1_9HELO</name>
<protein>
    <recommendedName>
        <fullName evidence="6">Ankyrin</fullName>
    </recommendedName>
</protein>
<feature type="repeat" description="ANK" evidence="3">
    <location>
        <begin position="398"/>
        <end position="432"/>
    </location>
</feature>
<organism evidence="4 5">
    <name type="scientific">Cudoniella acicularis</name>
    <dbReference type="NCBI Taxonomy" id="354080"/>
    <lineage>
        <taxon>Eukaryota</taxon>
        <taxon>Fungi</taxon>
        <taxon>Dikarya</taxon>
        <taxon>Ascomycota</taxon>
        <taxon>Pezizomycotina</taxon>
        <taxon>Leotiomycetes</taxon>
        <taxon>Helotiales</taxon>
        <taxon>Tricladiaceae</taxon>
        <taxon>Cudoniella</taxon>
    </lineage>
</organism>
<dbReference type="PRINTS" id="PR01415">
    <property type="entry name" value="ANKYRIN"/>
</dbReference>